<dbReference type="PROSITE" id="PS01348">
    <property type="entry name" value="MRAY_2"/>
    <property type="match status" value="1"/>
</dbReference>
<dbReference type="GO" id="GO:0005886">
    <property type="term" value="C:plasma membrane"/>
    <property type="evidence" value="ECO:0007669"/>
    <property type="project" value="UniProtKB-SubCell"/>
</dbReference>
<proteinExistence type="predicted"/>
<feature type="transmembrane region" description="Helical" evidence="8">
    <location>
        <begin position="213"/>
        <end position="231"/>
    </location>
</feature>
<comment type="caution">
    <text evidence="9">The sequence shown here is derived from an EMBL/GenBank/DDBJ whole genome shotgun (WGS) entry which is preliminary data.</text>
</comment>
<comment type="cofactor">
    <cofactor evidence="7">
        <name>Mg(2+)</name>
        <dbReference type="ChEBI" id="CHEBI:18420"/>
    </cofactor>
</comment>
<keyword evidence="4 8" id="KW-0812">Transmembrane</keyword>
<protein>
    <submittedName>
        <fullName evidence="9">Glycosyl transferase</fullName>
    </submittedName>
</protein>
<dbReference type="Pfam" id="PF00953">
    <property type="entry name" value="Glycos_transf_4"/>
    <property type="match status" value="1"/>
</dbReference>
<dbReference type="InterPro" id="IPR018480">
    <property type="entry name" value="PNAcMuramoyl-5peptid_Trfase_CS"/>
</dbReference>
<feature type="binding site" evidence="7">
    <location>
        <position position="216"/>
    </location>
    <ligand>
        <name>Mg(2+)</name>
        <dbReference type="ChEBI" id="CHEBI:18420"/>
    </ligand>
</feature>
<keyword evidence="7" id="KW-0460">Magnesium</keyword>
<feature type="transmembrane region" description="Helical" evidence="8">
    <location>
        <begin position="243"/>
        <end position="266"/>
    </location>
</feature>
<gene>
    <name evidence="9" type="ORF">FJY68_11470</name>
</gene>
<evidence type="ECO:0000313" key="10">
    <source>
        <dbReference type="Proteomes" id="UP000779900"/>
    </source>
</evidence>
<keyword evidence="3 9" id="KW-0808">Transferase</keyword>
<dbReference type="EMBL" id="VGIR01000088">
    <property type="protein sequence ID" value="MBM3332446.1"/>
    <property type="molecule type" value="Genomic_DNA"/>
</dbReference>
<dbReference type="Proteomes" id="UP000779900">
    <property type="component" value="Unassembled WGS sequence"/>
</dbReference>
<dbReference type="InterPro" id="IPR000715">
    <property type="entry name" value="Glycosyl_transferase_4"/>
</dbReference>
<dbReference type="AlphaFoldDB" id="A0A937XI37"/>
<evidence type="ECO:0000256" key="3">
    <source>
        <dbReference type="ARBA" id="ARBA00022679"/>
    </source>
</evidence>
<feature type="transmembrane region" description="Helical" evidence="8">
    <location>
        <begin position="286"/>
        <end position="309"/>
    </location>
</feature>
<evidence type="ECO:0000313" key="9">
    <source>
        <dbReference type="EMBL" id="MBM3332446.1"/>
    </source>
</evidence>
<dbReference type="GO" id="GO:0044038">
    <property type="term" value="P:cell wall macromolecule biosynthetic process"/>
    <property type="evidence" value="ECO:0007669"/>
    <property type="project" value="TreeGrafter"/>
</dbReference>
<dbReference type="PANTHER" id="PTHR22926">
    <property type="entry name" value="PHOSPHO-N-ACETYLMURAMOYL-PENTAPEPTIDE-TRANSFERASE"/>
    <property type="match status" value="1"/>
</dbReference>
<feature type="binding site" evidence="7">
    <location>
        <position position="156"/>
    </location>
    <ligand>
        <name>Mg(2+)</name>
        <dbReference type="ChEBI" id="CHEBI:18420"/>
    </ligand>
</feature>
<evidence type="ECO:0000256" key="5">
    <source>
        <dbReference type="ARBA" id="ARBA00022989"/>
    </source>
</evidence>
<keyword evidence="7" id="KW-0479">Metal-binding</keyword>
<feature type="transmembrane region" description="Helical" evidence="8">
    <location>
        <begin position="321"/>
        <end position="340"/>
    </location>
</feature>
<dbReference type="PANTHER" id="PTHR22926:SF3">
    <property type="entry name" value="UNDECAPRENYL-PHOSPHATE ALPHA-N-ACETYLGLUCOSAMINYL 1-PHOSPHATE TRANSFERASE"/>
    <property type="match status" value="1"/>
</dbReference>
<evidence type="ECO:0000256" key="4">
    <source>
        <dbReference type="ARBA" id="ARBA00022692"/>
    </source>
</evidence>
<dbReference type="GO" id="GO:0016780">
    <property type="term" value="F:phosphotransferase activity, for other substituted phosphate groups"/>
    <property type="evidence" value="ECO:0007669"/>
    <property type="project" value="InterPro"/>
</dbReference>
<reference evidence="9" key="1">
    <citation type="submission" date="2019-03" db="EMBL/GenBank/DDBJ databases">
        <title>Lake Tanganyika Metagenome-Assembled Genomes (MAGs).</title>
        <authorList>
            <person name="Tran P."/>
        </authorList>
    </citation>
    <scope>NUCLEOTIDE SEQUENCE</scope>
    <source>
        <strain evidence="9">K_DeepCast_150m_m2_040</strain>
    </source>
</reference>
<keyword evidence="6 8" id="KW-0472">Membrane</keyword>
<keyword evidence="5 8" id="KW-1133">Transmembrane helix</keyword>
<feature type="transmembrane region" description="Helical" evidence="8">
    <location>
        <begin position="136"/>
        <end position="158"/>
    </location>
</feature>
<evidence type="ECO:0000256" key="8">
    <source>
        <dbReference type="SAM" id="Phobius"/>
    </source>
</evidence>
<feature type="transmembrane region" description="Helical" evidence="8">
    <location>
        <begin position="78"/>
        <end position="97"/>
    </location>
</feature>
<feature type="transmembrane region" description="Helical" evidence="8">
    <location>
        <begin position="103"/>
        <end position="124"/>
    </location>
</feature>
<name>A0A937XI37_UNCW3</name>
<feature type="transmembrane region" description="Helical" evidence="8">
    <location>
        <begin position="45"/>
        <end position="66"/>
    </location>
</feature>
<organism evidence="9 10">
    <name type="scientific">candidate division WOR-3 bacterium</name>
    <dbReference type="NCBI Taxonomy" id="2052148"/>
    <lineage>
        <taxon>Bacteria</taxon>
        <taxon>Bacteria division WOR-3</taxon>
    </lineage>
</organism>
<evidence type="ECO:0000256" key="7">
    <source>
        <dbReference type="PIRSR" id="PIRSR600715-1"/>
    </source>
</evidence>
<feature type="transmembrane region" description="Helical" evidence="8">
    <location>
        <begin position="189"/>
        <end position="207"/>
    </location>
</feature>
<comment type="subcellular location">
    <subcellularLocation>
        <location evidence="1">Cell membrane</location>
        <topology evidence="1">Multi-pass membrane protein</topology>
    </subcellularLocation>
</comment>
<evidence type="ECO:0000256" key="2">
    <source>
        <dbReference type="ARBA" id="ARBA00022475"/>
    </source>
</evidence>
<sequence>MFVAEVLGLSLGSLALSWVGAYVVTRRAGRGAPMDVPVARSSHARPTVTGGGIGLALALCLSLLLISVFRHGHPQGEIGLFSVATVVVAAVGLWDVYRDPPGHWRLFLELGAAGMVMGAGMGIYQFQMPWGPSFALWWAAVPLTLLWMTGVTNLYNFIDGVDGLASILGIVYASGIAVAAFTTGHPDEVLVALVVAAACLGFLWFNFPPARVFMGDVGSLTLGFVFSVLAMRLSASSLRPVPLVFFLILYSSFLFDTSYTILRRAFRGEEFWLAHRTHLYERLNRIGWSHLHVTLLYLGLGLVSLLLALGYLRAGPAVRTALVGLQLLICAGQLVFVKAVEGSEYVLIHRRPKPTLKQQ</sequence>
<evidence type="ECO:0000256" key="1">
    <source>
        <dbReference type="ARBA" id="ARBA00004651"/>
    </source>
</evidence>
<evidence type="ECO:0000256" key="6">
    <source>
        <dbReference type="ARBA" id="ARBA00023136"/>
    </source>
</evidence>
<dbReference type="GO" id="GO:0009103">
    <property type="term" value="P:lipopolysaccharide biosynthetic process"/>
    <property type="evidence" value="ECO:0007669"/>
    <property type="project" value="TreeGrafter"/>
</dbReference>
<dbReference type="GO" id="GO:0046872">
    <property type="term" value="F:metal ion binding"/>
    <property type="evidence" value="ECO:0007669"/>
    <property type="project" value="UniProtKB-KW"/>
</dbReference>
<dbReference type="GO" id="GO:0071555">
    <property type="term" value="P:cell wall organization"/>
    <property type="evidence" value="ECO:0007669"/>
    <property type="project" value="TreeGrafter"/>
</dbReference>
<keyword evidence="2" id="KW-1003">Cell membrane</keyword>
<accession>A0A937XI37</accession>
<feature type="transmembrane region" description="Helical" evidence="8">
    <location>
        <begin position="164"/>
        <end position="182"/>
    </location>
</feature>